<evidence type="ECO:0000313" key="10">
    <source>
        <dbReference type="Proteomes" id="UP000827284"/>
    </source>
</evidence>
<evidence type="ECO:0000256" key="3">
    <source>
        <dbReference type="ARBA" id="ARBA00022670"/>
    </source>
</evidence>
<dbReference type="InterPro" id="IPR051167">
    <property type="entry name" value="Prolyl_oligopep/macrocyclase"/>
</dbReference>
<comment type="caution">
    <text evidence="9">The sequence shown here is derived from an EMBL/GenBank/DDBJ whole genome shotgun (WGS) entry which is preliminary data.</text>
</comment>
<dbReference type="InterPro" id="IPR023302">
    <property type="entry name" value="Pept_S9A_N"/>
</dbReference>
<dbReference type="GO" id="GO:0006508">
    <property type="term" value="P:proteolysis"/>
    <property type="evidence" value="ECO:0007669"/>
    <property type="project" value="UniProtKB-KW"/>
</dbReference>
<dbReference type="PANTHER" id="PTHR42881:SF2">
    <property type="entry name" value="PROLYL ENDOPEPTIDASE"/>
    <property type="match status" value="1"/>
</dbReference>
<dbReference type="GO" id="GO:0005829">
    <property type="term" value="C:cytosol"/>
    <property type="evidence" value="ECO:0007669"/>
    <property type="project" value="TreeGrafter"/>
</dbReference>
<evidence type="ECO:0000256" key="5">
    <source>
        <dbReference type="ARBA" id="ARBA00022825"/>
    </source>
</evidence>
<dbReference type="PRINTS" id="PR00862">
    <property type="entry name" value="PROLIGOPTASE"/>
</dbReference>
<keyword evidence="10" id="KW-1185">Reference proteome</keyword>
<dbReference type="Gene3D" id="2.130.10.120">
    <property type="entry name" value="Prolyl oligopeptidase, N-terminal domain"/>
    <property type="match status" value="1"/>
</dbReference>
<comment type="similarity">
    <text evidence="2 6">Belongs to the peptidase S9A family.</text>
</comment>
<dbReference type="PROSITE" id="PS00708">
    <property type="entry name" value="PRO_ENDOPEP_SER"/>
    <property type="match status" value="1"/>
</dbReference>
<dbReference type="FunFam" id="3.40.50.1820:FF:000005">
    <property type="entry name" value="Prolyl endopeptidase"/>
    <property type="match status" value="1"/>
</dbReference>
<dbReference type="InterPro" id="IPR002471">
    <property type="entry name" value="Pept_S9_AS"/>
</dbReference>
<gene>
    <name evidence="9" type="ORF">EMPS_03796</name>
</gene>
<accession>A0A9P3H7F5</accession>
<reference evidence="9" key="2">
    <citation type="journal article" date="2022" name="Microbiol. Resour. Announc.">
        <title>Whole-Genome Sequence of Entomortierella parvispora E1425, a Mucoromycotan Fungus Associated with Burkholderiaceae-Related Endosymbiotic Bacteria.</title>
        <authorList>
            <person name="Herlambang A."/>
            <person name="Guo Y."/>
            <person name="Takashima Y."/>
            <person name="Narisawa K."/>
            <person name="Ohta H."/>
            <person name="Nishizawa T."/>
        </authorList>
    </citation>
    <scope>NUCLEOTIDE SEQUENCE</scope>
    <source>
        <strain evidence="9">E1425</strain>
    </source>
</reference>
<evidence type="ECO:0000256" key="6">
    <source>
        <dbReference type="RuleBase" id="RU368024"/>
    </source>
</evidence>
<dbReference type="GO" id="GO:0004252">
    <property type="term" value="F:serine-type endopeptidase activity"/>
    <property type="evidence" value="ECO:0007669"/>
    <property type="project" value="UniProtKB-UniRule"/>
</dbReference>
<keyword evidence="5 6" id="KW-0720">Serine protease</keyword>
<dbReference type="InterPro" id="IPR002470">
    <property type="entry name" value="Peptidase_S9A"/>
</dbReference>
<dbReference type="Pfam" id="PF02897">
    <property type="entry name" value="Peptidase_S9_N"/>
    <property type="match status" value="1"/>
</dbReference>
<dbReference type="SUPFAM" id="SSF50993">
    <property type="entry name" value="Peptidase/esterase 'gauge' domain"/>
    <property type="match status" value="1"/>
</dbReference>
<reference evidence="9" key="1">
    <citation type="submission" date="2021-11" db="EMBL/GenBank/DDBJ databases">
        <authorList>
            <person name="Herlambang A."/>
            <person name="Guo Y."/>
            <person name="Takashima Y."/>
            <person name="Nishizawa T."/>
        </authorList>
    </citation>
    <scope>NUCLEOTIDE SEQUENCE</scope>
    <source>
        <strain evidence="9">E1425</strain>
    </source>
</reference>
<keyword evidence="4 6" id="KW-0378">Hydrolase</keyword>
<comment type="catalytic activity">
    <reaction evidence="1">
        <text>Hydrolysis of Pro-|-Xaa &gt;&gt; Ala-|-Xaa in oligopeptides.</text>
        <dbReference type="EC" id="3.4.21.26"/>
    </reaction>
</comment>
<feature type="domain" description="Peptidase S9 prolyl oligopeptidase catalytic" evidence="7">
    <location>
        <begin position="496"/>
        <end position="712"/>
    </location>
</feature>
<organism evidence="9 10">
    <name type="scientific">Entomortierella parvispora</name>
    <dbReference type="NCBI Taxonomy" id="205924"/>
    <lineage>
        <taxon>Eukaryota</taxon>
        <taxon>Fungi</taxon>
        <taxon>Fungi incertae sedis</taxon>
        <taxon>Mucoromycota</taxon>
        <taxon>Mortierellomycotina</taxon>
        <taxon>Mortierellomycetes</taxon>
        <taxon>Mortierellales</taxon>
        <taxon>Mortierellaceae</taxon>
        <taxon>Entomortierella</taxon>
    </lineage>
</organism>
<dbReference type="InterPro" id="IPR029058">
    <property type="entry name" value="AB_hydrolase_fold"/>
</dbReference>
<evidence type="ECO:0000256" key="2">
    <source>
        <dbReference type="ARBA" id="ARBA00005228"/>
    </source>
</evidence>
<dbReference type="EMBL" id="BQFW01000005">
    <property type="protein sequence ID" value="GJJ71446.1"/>
    <property type="molecule type" value="Genomic_DNA"/>
</dbReference>
<name>A0A9P3H7F5_9FUNG</name>
<dbReference type="OrthoDB" id="248387at2759"/>
<dbReference type="AlphaFoldDB" id="A0A9P3H7F5"/>
<sequence length="717" mass="80674">MVTAEASFTTSLDGKIVYPQVHRTDVTYSQHGVTIADPYSGLENRHSEETKAFIDAQNRISAEFMSKFKDKQKFRERLTDLFNYERCGSPDKYGDYYYYLHNSGLQLQSIFYQQDTPESEPRVFLDPNTLEDDGTASLRFHSFSHSGNLYGYAISKSGSDWCTIHVKDCLGNELSDVVEWAKFTQIAFTHDDEGFYYSRYENSNVNAAQAATDTASDIHHRLCYHRIGTPQSEDVLVHLNTDNPVYKHNAGISDDGKYLLMSITRSCDPAKMLYIGDLEIAGNVITQGYEWIKLVDSFEADYSYLTNDDTVFYFQTNKDAPRDKIVKYDLAKPEEGFVDIVLQADDVLVDSAVVDGNKLVLIYMRDVKNIVVVHDLNSGQFLYQIPLPVGTLGGIVGHRTGREFYIIFSSYLTPGTSYRYDFSIKNQEERLSIFREPSLKNFDNTLFTTKQVFYESKDGSKIPMFISHRKDLVFDGNNSTLLHGYGGFSSLQKAAFSPSYIVFMQHLGGVVAVANLRGGGEYGQDWHHAGTRLNKQNVFDDFQSAAKYLVNEKYTQPSKLAITGASNGGLLVAACVNQAPELFGAAVVEVGVLDMLRFHKFTVGHSWQFEYGYPDDSAEDFHNLHKYSPLHNVHKNQSYPAVALLTADHDDRVVPLHSFKHIAELQHTAGPLTNNPLVIRIEAKAGHGSGKPITKRIEAITDKFAFIATSIGATWRD</sequence>
<dbReference type="Gene3D" id="3.40.50.1820">
    <property type="entry name" value="alpha/beta hydrolase"/>
    <property type="match status" value="1"/>
</dbReference>
<dbReference type="FunFam" id="2.130.10.120:FF:000001">
    <property type="entry name" value="Prolyl endopeptidase"/>
    <property type="match status" value="1"/>
</dbReference>
<evidence type="ECO:0000256" key="1">
    <source>
        <dbReference type="ARBA" id="ARBA00001070"/>
    </source>
</evidence>
<protein>
    <recommendedName>
        <fullName evidence="6">Prolyl endopeptidase</fullName>
        <ecNumber evidence="6">3.4.21.-</ecNumber>
    </recommendedName>
</protein>
<keyword evidence="3 6" id="KW-0645">Protease</keyword>
<dbReference type="InterPro" id="IPR001375">
    <property type="entry name" value="Peptidase_S9_cat"/>
</dbReference>
<evidence type="ECO:0000256" key="4">
    <source>
        <dbReference type="ARBA" id="ARBA00022801"/>
    </source>
</evidence>
<proteinExistence type="inferred from homology"/>
<evidence type="ECO:0000313" key="9">
    <source>
        <dbReference type="EMBL" id="GJJ71446.1"/>
    </source>
</evidence>
<dbReference type="Pfam" id="PF00326">
    <property type="entry name" value="Peptidase_S9"/>
    <property type="match status" value="1"/>
</dbReference>
<feature type="domain" description="Peptidase S9A N-terminal" evidence="8">
    <location>
        <begin position="21"/>
        <end position="424"/>
    </location>
</feature>
<dbReference type="PANTHER" id="PTHR42881">
    <property type="entry name" value="PROLYL ENDOPEPTIDASE"/>
    <property type="match status" value="1"/>
</dbReference>
<evidence type="ECO:0000259" key="7">
    <source>
        <dbReference type="Pfam" id="PF00326"/>
    </source>
</evidence>
<dbReference type="GO" id="GO:0070012">
    <property type="term" value="F:oligopeptidase activity"/>
    <property type="evidence" value="ECO:0007669"/>
    <property type="project" value="TreeGrafter"/>
</dbReference>
<dbReference type="Proteomes" id="UP000827284">
    <property type="component" value="Unassembled WGS sequence"/>
</dbReference>
<dbReference type="EC" id="3.4.21.-" evidence="6"/>
<dbReference type="SUPFAM" id="SSF53474">
    <property type="entry name" value="alpha/beta-Hydrolases"/>
    <property type="match status" value="1"/>
</dbReference>
<evidence type="ECO:0000259" key="8">
    <source>
        <dbReference type="Pfam" id="PF02897"/>
    </source>
</evidence>